<dbReference type="Proteomes" id="UP000252355">
    <property type="component" value="Unassembled WGS sequence"/>
</dbReference>
<gene>
    <name evidence="1" type="ORF">OZSIB_4012</name>
</gene>
<proteinExistence type="predicted"/>
<name>A0A367ZP10_9BACT</name>
<sequence length="250" mass="28624">MDARVCLLSDLARSYLEKPAERQAPRGFWSSLSTLFGKERGDVEARPCPFDNPFEKQLLDEGYIPFCKIGDIRFLVKEEGPHRYLAIMENGQTWDLSEWGSGTIFRSRLVAETYFMVTKDDFRIDEQEAEVLRAIFAFFQVTSEEIAAAKELVYWTLVENTMEDGVITDEEQETMARITAALELSDEDRLELHRRAIDQRFNELFSRPAGAPPPTEADIATICEMARRFGLEEEFIAFKAEGARARLAQS</sequence>
<organism evidence="1 2">
    <name type="scientific">Candidatus Ozemobacter sibiricus</name>
    <dbReference type="NCBI Taxonomy" id="2268124"/>
    <lineage>
        <taxon>Bacteria</taxon>
        <taxon>Candidatus Ozemobacteria</taxon>
        <taxon>Candidatus Ozemobacterales</taxon>
        <taxon>Candidatus Ozemobacteraceae</taxon>
        <taxon>Candidatus Ozemobacter</taxon>
    </lineage>
</organism>
<evidence type="ECO:0000313" key="2">
    <source>
        <dbReference type="Proteomes" id="UP000252355"/>
    </source>
</evidence>
<dbReference type="EMBL" id="QOQW01000010">
    <property type="protein sequence ID" value="RCK79858.1"/>
    <property type="molecule type" value="Genomic_DNA"/>
</dbReference>
<dbReference type="AlphaFoldDB" id="A0A367ZP10"/>
<accession>A0A367ZP10</accession>
<evidence type="ECO:0000313" key="1">
    <source>
        <dbReference type="EMBL" id="RCK79858.1"/>
    </source>
</evidence>
<dbReference type="SUPFAM" id="SSF158682">
    <property type="entry name" value="TerB-like"/>
    <property type="match status" value="1"/>
</dbReference>
<comment type="caution">
    <text evidence="1">The sequence shown here is derived from an EMBL/GenBank/DDBJ whole genome shotgun (WGS) entry which is preliminary data.</text>
</comment>
<dbReference type="InterPro" id="IPR029024">
    <property type="entry name" value="TerB-like"/>
</dbReference>
<reference evidence="1 2" key="1">
    <citation type="submission" date="2018-05" db="EMBL/GenBank/DDBJ databases">
        <title>A metagenomic window into the 2 km-deep terrestrial subsurface aquifer revealed taxonomically and functionally diverse microbial community comprising novel uncultured bacterial lineages.</title>
        <authorList>
            <person name="Kadnikov V.V."/>
            <person name="Mardanov A.V."/>
            <person name="Beletsky A.V."/>
            <person name="Banks D."/>
            <person name="Pimenov N.V."/>
            <person name="Frank Y.A."/>
            <person name="Karnachuk O.V."/>
            <person name="Ravin N.V."/>
        </authorList>
    </citation>
    <scope>NUCLEOTIDE SEQUENCE [LARGE SCALE GENOMIC DNA]</scope>
    <source>
        <strain evidence="1">BY5</strain>
    </source>
</reference>
<protein>
    <submittedName>
        <fullName evidence="1">Uncharacterized protein</fullName>
    </submittedName>
</protein>